<evidence type="ECO:0000313" key="2">
    <source>
        <dbReference type="Proteomes" id="UP000247810"/>
    </source>
</evidence>
<organism evidence="1 2">
    <name type="scientific">Aspergillus ellipticus CBS 707.79</name>
    <dbReference type="NCBI Taxonomy" id="1448320"/>
    <lineage>
        <taxon>Eukaryota</taxon>
        <taxon>Fungi</taxon>
        <taxon>Dikarya</taxon>
        <taxon>Ascomycota</taxon>
        <taxon>Pezizomycotina</taxon>
        <taxon>Eurotiomycetes</taxon>
        <taxon>Eurotiomycetidae</taxon>
        <taxon>Eurotiales</taxon>
        <taxon>Aspergillaceae</taxon>
        <taxon>Aspergillus</taxon>
        <taxon>Aspergillus subgen. Circumdati</taxon>
    </lineage>
</organism>
<sequence length="52" mass="5364">MFGAPGSPGTLASTSPSTSYLGNYLPTSPYVGAATPYVGSIVYLAAEYRYPV</sequence>
<name>A0A319DT10_9EURO</name>
<dbReference type="Proteomes" id="UP000247810">
    <property type="component" value="Unassembled WGS sequence"/>
</dbReference>
<keyword evidence="2" id="KW-1185">Reference proteome</keyword>
<dbReference type="AlphaFoldDB" id="A0A319DT10"/>
<reference evidence="1 2" key="1">
    <citation type="submission" date="2018-02" db="EMBL/GenBank/DDBJ databases">
        <title>The genomes of Aspergillus section Nigri reveals drivers in fungal speciation.</title>
        <authorList>
            <consortium name="DOE Joint Genome Institute"/>
            <person name="Vesth T.C."/>
            <person name="Nybo J."/>
            <person name="Theobald S."/>
            <person name="Brandl J."/>
            <person name="Frisvad J.C."/>
            <person name="Nielsen K.F."/>
            <person name="Lyhne E.K."/>
            <person name="Kogle M.E."/>
            <person name="Kuo A."/>
            <person name="Riley R."/>
            <person name="Clum A."/>
            <person name="Nolan M."/>
            <person name="Lipzen A."/>
            <person name="Salamov A."/>
            <person name="Henrissat B."/>
            <person name="Wiebenga A."/>
            <person name="De vries R.P."/>
            <person name="Grigoriev I.V."/>
            <person name="Mortensen U.H."/>
            <person name="Andersen M.R."/>
            <person name="Baker S.E."/>
        </authorList>
    </citation>
    <scope>NUCLEOTIDE SEQUENCE [LARGE SCALE GENOMIC DNA]</scope>
    <source>
        <strain evidence="1 2">CBS 707.79</strain>
    </source>
</reference>
<accession>A0A319DT10</accession>
<dbReference type="EMBL" id="KZ825871">
    <property type="protein sequence ID" value="PYH94443.1"/>
    <property type="molecule type" value="Genomic_DNA"/>
</dbReference>
<protein>
    <submittedName>
        <fullName evidence="1">Uncharacterized protein</fullName>
    </submittedName>
</protein>
<dbReference type="VEuPathDB" id="FungiDB:BO71DRAFT_398895"/>
<evidence type="ECO:0000313" key="1">
    <source>
        <dbReference type="EMBL" id="PYH94443.1"/>
    </source>
</evidence>
<proteinExistence type="predicted"/>
<gene>
    <name evidence="1" type="ORF">BO71DRAFT_398895</name>
</gene>